<dbReference type="RefSeq" id="WP_377400171.1">
    <property type="nucleotide sequence ID" value="NZ_JBHUEQ010000016.1"/>
</dbReference>
<protein>
    <recommendedName>
        <fullName evidence="3">TnsA endonuclease N-terminal domain-containing protein</fullName>
    </recommendedName>
</protein>
<proteinExistence type="predicted"/>
<evidence type="ECO:0000313" key="1">
    <source>
        <dbReference type="EMBL" id="MFD1745796.1"/>
    </source>
</evidence>
<dbReference type="Proteomes" id="UP001597322">
    <property type="component" value="Unassembled WGS sequence"/>
</dbReference>
<comment type="caution">
    <text evidence="1">The sequence shown here is derived from an EMBL/GenBank/DDBJ whole genome shotgun (WGS) entry which is preliminary data.</text>
</comment>
<gene>
    <name evidence="1" type="ORF">ACFSE1_10020</name>
</gene>
<reference evidence="2" key="1">
    <citation type="journal article" date="2019" name="Int. J. Syst. Evol. Microbiol.">
        <title>The Global Catalogue of Microorganisms (GCM) 10K type strain sequencing project: providing services to taxonomists for standard genome sequencing and annotation.</title>
        <authorList>
            <consortium name="The Broad Institute Genomics Platform"/>
            <consortium name="The Broad Institute Genome Sequencing Center for Infectious Disease"/>
            <person name="Wu L."/>
            <person name="Ma J."/>
        </authorList>
    </citation>
    <scope>NUCLEOTIDE SEQUENCE [LARGE SCALE GENOMIC DNA]</scope>
    <source>
        <strain evidence="2">CG52</strain>
    </source>
</reference>
<sequence length="204" mass="22903">MTVVSTDRRDGDVPHKVTLSPTYFPMPTIKCDGRAKFRSQQARDFACLLDLDLDVARWSTAPPLLRNGDDEYQLDFVVLTENGSFLIDVGQEEPSPPIWLSGAVESMGHRYRSVAMIDFADSFRLRNAKDLLRYGFYRPPLGDRIRLLAGLEEMGSLTIAECLSAIREGRPMPTLASLILQGFLEVDLDDALLSPETQVRRIRG</sequence>
<evidence type="ECO:0008006" key="3">
    <source>
        <dbReference type="Google" id="ProtNLM"/>
    </source>
</evidence>
<evidence type="ECO:0000313" key="2">
    <source>
        <dbReference type="Proteomes" id="UP001597322"/>
    </source>
</evidence>
<accession>A0ABW4M6E7</accession>
<keyword evidence="2" id="KW-1185">Reference proteome</keyword>
<dbReference type="EMBL" id="JBHUEQ010000016">
    <property type="protein sequence ID" value="MFD1745796.1"/>
    <property type="molecule type" value="Genomic_DNA"/>
</dbReference>
<organism evidence="1 2">
    <name type="scientific">Rhizobium helianthi</name>
    <dbReference type="NCBI Taxonomy" id="1132695"/>
    <lineage>
        <taxon>Bacteria</taxon>
        <taxon>Pseudomonadati</taxon>
        <taxon>Pseudomonadota</taxon>
        <taxon>Alphaproteobacteria</taxon>
        <taxon>Hyphomicrobiales</taxon>
        <taxon>Rhizobiaceae</taxon>
        <taxon>Rhizobium/Agrobacterium group</taxon>
        <taxon>Rhizobium</taxon>
    </lineage>
</organism>
<name>A0ABW4M6E7_9HYPH</name>